<organism evidence="2 3">
    <name type="scientific">Colletotrichum chrysophilum</name>
    <dbReference type="NCBI Taxonomy" id="1836956"/>
    <lineage>
        <taxon>Eukaryota</taxon>
        <taxon>Fungi</taxon>
        <taxon>Dikarya</taxon>
        <taxon>Ascomycota</taxon>
        <taxon>Pezizomycotina</taxon>
        <taxon>Sordariomycetes</taxon>
        <taxon>Hypocreomycetidae</taxon>
        <taxon>Glomerellales</taxon>
        <taxon>Glomerellaceae</taxon>
        <taxon>Colletotrichum</taxon>
        <taxon>Colletotrichum gloeosporioides species complex</taxon>
    </lineage>
</organism>
<reference evidence="2" key="1">
    <citation type="submission" date="2023-01" db="EMBL/GenBank/DDBJ databases">
        <title>Colletotrichum chrysophilum M932 genome sequence.</title>
        <authorList>
            <person name="Baroncelli R."/>
        </authorList>
    </citation>
    <scope>NUCLEOTIDE SEQUENCE</scope>
    <source>
        <strain evidence="2">M932</strain>
    </source>
</reference>
<accession>A0AAD9AWD8</accession>
<evidence type="ECO:0000256" key="1">
    <source>
        <dbReference type="SAM" id="MobiDB-lite"/>
    </source>
</evidence>
<proteinExistence type="predicted"/>
<gene>
    <name evidence="2" type="ORF">CCHR01_02342</name>
</gene>
<evidence type="ECO:0000313" key="3">
    <source>
        <dbReference type="Proteomes" id="UP001243330"/>
    </source>
</evidence>
<dbReference type="EMBL" id="JAQOWY010000027">
    <property type="protein sequence ID" value="KAK1855057.1"/>
    <property type="molecule type" value="Genomic_DNA"/>
</dbReference>
<comment type="caution">
    <text evidence="2">The sequence shown here is derived from an EMBL/GenBank/DDBJ whole genome shotgun (WGS) entry which is preliminary data.</text>
</comment>
<protein>
    <submittedName>
        <fullName evidence="2">Uncharacterized protein</fullName>
    </submittedName>
</protein>
<feature type="region of interest" description="Disordered" evidence="1">
    <location>
        <begin position="138"/>
        <end position="179"/>
    </location>
</feature>
<dbReference type="Proteomes" id="UP001243330">
    <property type="component" value="Unassembled WGS sequence"/>
</dbReference>
<feature type="compositionally biased region" description="Basic and acidic residues" evidence="1">
    <location>
        <begin position="148"/>
        <end position="171"/>
    </location>
</feature>
<sequence>MLRNIAPRLVRNGHLDLWKRREGRVVILSILGYGTDDDDGSEKGRVPLYHERQWKEQIRAAIGSCRGHIDIVTFYSRPPGVTMSMRYTHRRPSAAAPTTTTSLPVCLLRWGPDGCGLAIGFPGGNAYDSISVIGKSIVPPLDMSSGQRRGERGTRKGGFDSSHRHDGDARWESPGIRAV</sequence>
<keyword evidence="3" id="KW-1185">Reference proteome</keyword>
<dbReference type="AlphaFoldDB" id="A0AAD9AWD8"/>
<evidence type="ECO:0000313" key="2">
    <source>
        <dbReference type="EMBL" id="KAK1855057.1"/>
    </source>
</evidence>
<name>A0AAD9AWD8_9PEZI</name>